<dbReference type="PANTHER" id="PTHR12283:SF6">
    <property type="entry name" value="GLUTAMINYL-PEPTIDE CYCLOTRANSFERASE-RELATED"/>
    <property type="match status" value="1"/>
</dbReference>
<dbReference type="EMBL" id="GGMR01002853">
    <property type="protein sequence ID" value="MBY15472.1"/>
    <property type="molecule type" value="Transcribed_RNA"/>
</dbReference>
<dbReference type="Gene3D" id="3.40.630.10">
    <property type="entry name" value="Zn peptidases"/>
    <property type="match status" value="1"/>
</dbReference>
<dbReference type="PANTHER" id="PTHR12283">
    <property type="entry name" value="GLUTAMINYL-PEPTIDE CYCLOTRANSFERASE"/>
    <property type="match status" value="1"/>
</dbReference>
<reference evidence="15" key="1">
    <citation type="submission" date="2018-04" db="EMBL/GenBank/DDBJ databases">
        <title>Transcriptome of Schizaphis graminum biotype I.</title>
        <authorList>
            <person name="Scully E.D."/>
            <person name="Geib S.M."/>
            <person name="Palmer N.A."/>
            <person name="Koch K."/>
            <person name="Bradshaw J."/>
            <person name="Heng-Moss T."/>
            <person name="Sarath G."/>
        </authorList>
    </citation>
    <scope>NUCLEOTIDE SEQUENCE</scope>
</reference>
<evidence type="ECO:0000256" key="10">
    <source>
        <dbReference type="ARBA" id="ARBA00023157"/>
    </source>
</evidence>
<sequence length="332" mass="38607">MLLLRFTFVVIQIIAIVSSQKVISRNKQSTAISQDTTYKLCHMGIEQHFKPILDEMLIERVVGTNNHEFIKTYIAEEMKNNGWAVELDEFKAFTPKGVYNMTNVVATLNPMADRYIVIACHYDSKLMDFYFVGATDSAVPCAMMIYMAESLNQRLETFKNTPLSLMMVFFDGEEAFEEWSDSDSLYGSRHLASKMENTKFLHNGRQLNQLYRIEFLMLLDLLGTKNPKFYNYFIETADLYRSLIKSETILNKTGCLNEHTDTYFRPMSAFVQIDDDHMPFYQRGIEVVHMIPNPFPNVWHKKSDNKDALHMPTILNLIKIVQVFIVSYLENQ</sequence>
<evidence type="ECO:0000256" key="5">
    <source>
        <dbReference type="ARBA" id="ARBA00016861"/>
    </source>
</evidence>
<comment type="catalytic activity">
    <reaction evidence="1">
        <text>N-terminal L-glutaminyl-[peptide] = N-terminal 5-oxo-L-prolyl-[peptide] + NH4(+)</text>
        <dbReference type="Rhea" id="RHEA:23652"/>
        <dbReference type="Rhea" id="RHEA-COMP:11736"/>
        <dbReference type="Rhea" id="RHEA-COMP:11846"/>
        <dbReference type="ChEBI" id="CHEBI:28938"/>
        <dbReference type="ChEBI" id="CHEBI:64722"/>
        <dbReference type="ChEBI" id="CHEBI:87215"/>
        <dbReference type="EC" id="2.3.2.5"/>
    </reaction>
</comment>
<evidence type="ECO:0000256" key="4">
    <source>
        <dbReference type="ARBA" id="ARBA00012012"/>
    </source>
</evidence>
<evidence type="ECO:0000256" key="8">
    <source>
        <dbReference type="ARBA" id="ARBA00022723"/>
    </source>
</evidence>
<dbReference type="InterPro" id="IPR007484">
    <property type="entry name" value="Peptidase_M28"/>
</dbReference>
<keyword evidence="13" id="KW-0732">Signal</keyword>
<evidence type="ECO:0000256" key="9">
    <source>
        <dbReference type="ARBA" id="ARBA00022833"/>
    </source>
</evidence>
<proteinExistence type="inferred from homology"/>
<keyword evidence="10" id="KW-1015">Disulfide bond</keyword>
<evidence type="ECO:0000256" key="1">
    <source>
        <dbReference type="ARBA" id="ARBA00000001"/>
    </source>
</evidence>
<evidence type="ECO:0000256" key="11">
    <source>
        <dbReference type="ARBA" id="ARBA00023315"/>
    </source>
</evidence>
<keyword evidence="11" id="KW-0012">Acyltransferase</keyword>
<evidence type="ECO:0000256" key="2">
    <source>
        <dbReference type="ARBA" id="ARBA00004613"/>
    </source>
</evidence>
<keyword evidence="8" id="KW-0479">Metal-binding</keyword>
<dbReference type="EC" id="2.3.2.5" evidence="4"/>
<name>A0A2S2NEU6_SCHGA</name>
<evidence type="ECO:0000259" key="14">
    <source>
        <dbReference type="Pfam" id="PF04389"/>
    </source>
</evidence>
<dbReference type="Pfam" id="PF04389">
    <property type="entry name" value="Peptidase_M28"/>
    <property type="match status" value="1"/>
</dbReference>
<comment type="function">
    <text evidence="12">Acts as a glutaminyl-peptide cyclotransferase. Responsible for the biosynthesis of pyroglutamyl peptides. Might be more efficient in the conversion of tri and tetrapeptides in vitro. Might have a relative preference for substrates containing hydrophobic amino acids in vitro.</text>
</comment>
<feature type="signal peptide" evidence="13">
    <location>
        <begin position="1"/>
        <end position="19"/>
    </location>
</feature>
<evidence type="ECO:0000313" key="15">
    <source>
        <dbReference type="EMBL" id="MBY15472.1"/>
    </source>
</evidence>
<evidence type="ECO:0000256" key="7">
    <source>
        <dbReference type="ARBA" id="ARBA00022679"/>
    </source>
</evidence>
<comment type="subcellular location">
    <subcellularLocation>
        <location evidence="2">Secreted</location>
    </subcellularLocation>
</comment>
<keyword evidence="6" id="KW-0964">Secreted</keyword>
<dbReference type="InterPro" id="IPR040234">
    <property type="entry name" value="QC/QCL"/>
</dbReference>
<comment type="similarity">
    <text evidence="3">Belongs to the glutaminyl-peptide cyclotransferase family.</text>
</comment>
<evidence type="ECO:0000256" key="6">
    <source>
        <dbReference type="ARBA" id="ARBA00022525"/>
    </source>
</evidence>
<dbReference type="GO" id="GO:0016603">
    <property type="term" value="F:glutaminyl-peptide cyclotransferase activity"/>
    <property type="evidence" value="ECO:0007669"/>
    <property type="project" value="UniProtKB-EC"/>
</dbReference>
<accession>A0A2S2NEU6</accession>
<evidence type="ECO:0000256" key="3">
    <source>
        <dbReference type="ARBA" id="ARBA00006014"/>
    </source>
</evidence>
<dbReference type="CDD" id="cd03880">
    <property type="entry name" value="M28_QC_like"/>
    <property type="match status" value="1"/>
</dbReference>
<keyword evidence="9" id="KW-0862">Zinc</keyword>
<gene>
    <name evidence="15" type="primary">QPCT</name>
    <name evidence="15" type="ORF">g.28362</name>
</gene>
<evidence type="ECO:0000256" key="12">
    <source>
        <dbReference type="ARBA" id="ARBA00057903"/>
    </source>
</evidence>
<feature type="chain" id="PRO_5015738781" description="Glutaminyl-peptide cyclotransferase" evidence="13">
    <location>
        <begin position="20"/>
        <end position="332"/>
    </location>
</feature>
<keyword evidence="7 15" id="KW-0808">Transferase</keyword>
<dbReference type="GO" id="GO:0005576">
    <property type="term" value="C:extracellular region"/>
    <property type="evidence" value="ECO:0007669"/>
    <property type="project" value="UniProtKB-SubCell"/>
</dbReference>
<feature type="domain" description="Peptidase M28" evidence="14">
    <location>
        <begin position="103"/>
        <end position="321"/>
    </location>
</feature>
<evidence type="ECO:0000256" key="13">
    <source>
        <dbReference type="SAM" id="SignalP"/>
    </source>
</evidence>
<dbReference type="GO" id="GO:0008270">
    <property type="term" value="F:zinc ion binding"/>
    <property type="evidence" value="ECO:0007669"/>
    <property type="project" value="TreeGrafter"/>
</dbReference>
<organism evidence="15">
    <name type="scientific">Schizaphis graminum</name>
    <name type="common">Green bug aphid</name>
    <dbReference type="NCBI Taxonomy" id="13262"/>
    <lineage>
        <taxon>Eukaryota</taxon>
        <taxon>Metazoa</taxon>
        <taxon>Ecdysozoa</taxon>
        <taxon>Arthropoda</taxon>
        <taxon>Hexapoda</taxon>
        <taxon>Insecta</taxon>
        <taxon>Pterygota</taxon>
        <taxon>Neoptera</taxon>
        <taxon>Paraneoptera</taxon>
        <taxon>Hemiptera</taxon>
        <taxon>Sternorrhyncha</taxon>
        <taxon>Aphidomorpha</taxon>
        <taxon>Aphidoidea</taxon>
        <taxon>Aphididae</taxon>
        <taxon>Aphidini</taxon>
        <taxon>Schizaphis</taxon>
    </lineage>
</organism>
<protein>
    <recommendedName>
        <fullName evidence="5">Glutaminyl-peptide cyclotransferase</fullName>
        <ecNumber evidence="4">2.3.2.5</ecNumber>
    </recommendedName>
</protein>
<dbReference type="FunFam" id="3.40.630.10:FF:000029">
    <property type="entry name" value="Glutaminyl-peptide cyclotransferase"/>
    <property type="match status" value="1"/>
</dbReference>
<dbReference type="SUPFAM" id="SSF53187">
    <property type="entry name" value="Zn-dependent exopeptidases"/>
    <property type="match status" value="1"/>
</dbReference>
<dbReference type="InterPro" id="IPR037457">
    <property type="entry name" value="M28_QC"/>
</dbReference>
<dbReference type="AlphaFoldDB" id="A0A2S2NEU6"/>